<dbReference type="PIRSF" id="PIRSF004505">
    <property type="entry name" value="MT_bac"/>
    <property type="match status" value="1"/>
</dbReference>
<sequence>MLAVGKKHEAWVADGISRYEQRLRKPFDVSWQLLPHSARDGEAARAEESERILAKLDRDAFLVLLDERGRNVDSPELARRVRAELDAGRQIVVVIGGAYGVTDAVRQRANFVWSLSALVFPHQLVRLILAEQLYRAQEISAGRAYHHV</sequence>
<comment type="function">
    <text evidence="5">Specifically methylates the pseudouridine at position 1915 (m3Psi1915) in 23S rRNA.</text>
</comment>
<dbReference type="EC" id="2.1.1.177" evidence="5"/>
<dbReference type="HAMAP" id="MF_00658">
    <property type="entry name" value="23SrRNA_methyltr_H"/>
    <property type="match status" value="1"/>
</dbReference>
<keyword evidence="5" id="KW-0963">Cytoplasm</keyword>
<organism evidence="6 7">
    <name type="scientific">Leucobacter chromiireducens subsp. chromiireducens</name>
    <dbReference type="NCBI Taxonomy" id="660067"/>
    <lineage>
        <taxon>Bacteria</taxon>
        <taxon>Bacillati</taxon>
        <taxon>Actinomycetota</taxon>
        <taxon>Actinomycetes</taxon>
        <taxon>Micrococcales</taxon>
        <taxon>Microbacteriaceae</taxon>
        <taxon>Leucobacter</taxon>
    </lineage>
</organism>
<comment type="similarity">
    <text evidence="4 5">Belongs to the RNA methyltransferase RlmH family.</text>
</comment>
<keyword evidence="1 5" id="KW-0489">Methyltransferase</keyword>
<dbReference type="SUPFAM" id="SSF75217">
    <property type="entry name" value="alpha/beta knot"/>
    <property type="match status" value="1"/>
</dbReference>
<keyword evidence="3 5" id="KW-0949">S-adenosyl-L-methionine</keyword>
<dbReference type="PANTHER" id="PTHR33603">
    <property type="entry name" value="METHYLTRANSFERASE"/>
    <property type="match status" value="1"/>
</dbReference>
<evidence type="ECO:0000313" key="7">
    <source>
        <dbReference type="Proteomes" id="UP001646141"/>
    </source>
</evidence>
<comment type="catalytic activity">
    <reaction evidence="5">
        <text>pseudouridine(1915) in 23S rRNA + S-adenosyl-L-methionine = N(3)-methylpseudouridine(1915) in 23S rRNA + S-adenosyl-L-homocysteine + H(+)</text>
        <dbReference type="Rhea" id="RHEA:42752"/>
        <dbReference type="Rhea" id="RHEA-COMP:10221"/>
        <dbReference type="Rhea" id="RHEA-COMP:10222"/>
        <dbReference type="ChEBI" id="CHEBI:15378"/>
        <dbReference type="ChEBI" id="CHEBI:57856"/>
        <dbReference type="ChEBI" id="CHEBI:59789"/>
        <dbReference type="ChEBI" id="CHEBI:65314"/>
        <dbReference type="ChEBI" id="CHEBI:74486"/>
        <dbReference type="EC" id="2.1.1.177"/>
    </reaction>
</comment>
<dbReference type="Proteomes" id="UP001646141">
    <property type="component" value="Unassembled WGS sequence"/>
</dbReference>
<comment type="caution">
    <text evidence="6">The sequence shown here is derived from an EMBL/GenBank/DDBJ whole genome shotgun (WGS) entry which is preliminary data.</text>
</comment>
<dbReference type="Pfam" id="PF02590">
    <property type="entry name" value="SPOUT_MTase"/>
    <property type="match status" value="1"/>
</dbReference>
<evidence type="ECO:0000256" key="3">
    <source>
        <dbReference type="ARBA" id="ARBA00022691"/>
    </source>
</evidence>
<evidence type="ECO:0000256" key="5">
    <source>
        <dbReference type="HAMAP-Rule" id="MF_00658"/>
    </source>
</evidence>
<dbReference type="PANTHER" id="PTHR33603:SF1">
    <property type="entry name" value="RIBOSOMAL RNA LARGE SUBUNIT METHYLTRANSFERASE H"/>
    <property type="match status" value="1"/>
</dbReference>
<dbReference type="Gene3D" id="3.40.1280.10">
    <property type="match status" value="1"/>
</dbReference>
<dbReference type="InterPro" id="IPR003742">
    <property type="entry name" value="RlmH-like"/>
</dbReference>
<protein>
    <recommendedName>
        <fullName evidence="5">Ribosomal RNA large subunit methyltransferase H</fullName>
        <ecNumber evidence="5">2.1.1.177</ecNumber>
    </recommendedName>
    <alternativeName>
        <fullName evidence="5">23S rRNA (pseudouridine1915-N3)-methyltransferase</fullName>
    </alternativeName>
    <alternativeName>
        <fullName evidence="5">23S rRNA m3Psi1915 methyltransferase</fullName>
    </alternativeName>
    <alternativeName>
        <fullName evidence="5">rRNA (pseudouridine-N3-)-methyltransferase RlmH</fullName>
    </alternativeName>
</protein>
<feature type="binding site" evidence="5">
    <location>
        <position position="96"/>
    </location>
    <ligand>
        <name>S-adenosyl-L-methionine</name>
        <dbReference type="ChEBI" id="CHEBI:59789"/>
    </ligand>
</feature>
<keyword evidence="7" id="KW-1185">Reference proteome</keyword>
<gene>
    <name evidence="5" type="primary">rlmH</name>
    <name evidence="6" type="ORF">D3226_01165</name>
</gene>
<evidence type="ECO:0000313" key="6">
    <source>
        <dbReference type="EMBL" id="MBL3688570.1"/>
    </source>
</evidence>
<dbReference type="InterPro" id="IPR029026">
    <property type="entry name" value="tRNA_m1G_MTases_N"/>
</dbReference>
<dbReference type="CDD" id="cd18081">
    <property type="entry name" value="RlmH-like"/>
    <property type="match status" value="1"/>
</dbReference>
<keyword evidence="2 5" id="KW-0808">Transferase</keyword>
<proteinExistence type="inferred from homology"/>
<name>A0ABS1SKV9_9MICO</name>
<accession>A0ABS1SKV9</accession>
<comment type="subcellular location">
    <subcellularLocation>
        <location evidence="5">Cytoplasm</location>
    </subcellularLocation>
</comment>
<keyword evidence="5" id="KW-0698">rRNA processing</keyword>
<reference evidence="6 7" key="1">
    <citation type="submission" date="2018-09" db="EMBL/GenBank/DDBJ databases">
        <title>Comparative genomics of Leucobacter spp.</title>
        <authorList>
            <person name="Reis A.C."/>
            <person name="Kolvenbach B.A."/>
            <person name="Corvini P.F.X."/>
            <person name="Nunes O.C."/>
        </authorList>
    </citation>
    <scope>NUCLEOTIDE SEQUENCE [LARGE SCALE GENOMIC DNA]</scope>
    <source>
        <strain evidence="6 7">L-1</strain>
    </source>
</reference>
<evidence type="ECO:0000256" key="1">
    <source>
        <dbReference type="ARBA" id="ARBA00022603"/>
    </source>
</evidence>
<evidence type="ECO:0000256" key="4">
    <source>
        <dbReference type="ARBA" id="ARBA00038303"/>
    </source>
</evidence>
<feature type="binding site" evidence="5">
    <location>
        <begin position="115"/>
        <end position="120"/>
    </location>
    <ligand>
        <name>S-adenosyl-L-methionine</name>
        <dbReference type="ChEBI" id="CHEBI:59789"/>
    </ligand>
</feature>
<comment type="subunit">
    <text evidence="5">Homodimer.</text>
</comment>
<evidence type="ECO:0000256" key="2">
    <source>
        <dbReference type="ARBA" id="ARBA00022679"/>
    </source>
</evidence>
<dbReference type="InterPro" id="IPR029028">
    <property type="entry name" value="Alpha/beta_knot_MTases"/>
</dbReference>
<feature type="binding site" evidence="5">
    <location>
        <position position="65"/>
    </location>
    <ligand>
        <name>S-adenosyl-L-methionine</name>
        <dbReference type="ChEBI" id="CHEBI:59789"/>
    </ligand>
</feature>
<dbReference type="EMBL" id="QYAD01000001">
    <property type="protein sequence ID" value="MBL3688570.1"/>
    <property type="molecule type" value="Genomic_DNA"/>
</dbReference>